<feature type="domain" description="Transcription regulator PadR N-terminal" evidence="1">
    <location>
        <begin position="6"/>
        <end position="80"/>
    </location>
</feature>
<organism evidence="2 3">
    <name type="scientific">Ktedonobacter robiniae</name>
    <dbReference type="NCBI Taxonomy" id="2778365"/>
    <lineage>
        <taxon>Bacteria</taxon>
        <taxon>Bacillati</taxon>
        <taxon>Chloroflexota</taxon>
        <taxon>Ktedonobacteria</taxon>
        <taxon>Ktedonobacterales</taxon>
        <taxon>Ktedonobacteraceae</taxon>
        <taxon>Ktedonobacter</taxon>
    </lineage>
</organism>
<dbReference type="Gene3D" id="1.10.10.10">
    <property type="entry name" value="Winged helix-like DNA-binding domain superfamily/Winged helix DNA-binding domain"/>
    <property type="match status" value="1"/>
</dbReference>
<dbReference type="Proteomes" id="UP000654345">
    <property type="component" value="Unassembled WGS sequence"/>
</dbReference>
<reference evidence="2 3" key="1">
    <citation type="journal article" date="2021" name="Int. J. Syst. Evol. Microbiol.">
        <title>Reticulibacter mediterranei gen. nov., sp. nov., within the new family Reticulibacteraceae fam. nov., and Ktedonospora formicarum gen. nov., sp. nov., Ktedonobacter robiniae sp. nov., Dictyobacter formicarum sp. nov. and Dictyobacter arantiisoli sp. nov., belonging to the class Ktedonobacteria.</title>
        <authorList>
            <person name="Yabe S."/>
            <person name="Zheng Y."/>
            <person name="Wang C.M."/>
            <person name="Sakai Y."/>
            <person name="Abe K."/>
            <person name="Yokota A."/>
            <person name="Donadio S."/>
            <person name="Cavaletti L."/>
            <person name="Monciardini P."/>
        </authorList>
    </citation>
    <scope>NUCLEOTIDE SEQUENCE [LARGE SCALE GENOMIC DNA]</scope>
    <source>
        <strain evidence="2 3">SOSP1-30</strain>
    </source>
</reference>
<dbReference type="PANTHER" id="PTHR33169">
    <property type="entry name" value="PADR-FAMILY TRANSCRIPTIONAL REGULATOR"/>
    <property type="match status" value="1"/>
</dbReference>
<protein>
    <recommendedName>
        <fullName evidence="1">Transcription regulator PadR N-terminal domain-containing protein</fullName>
    </recommendedName>
</protein>
<name>A0ABQ3V122_9CHLR</name>
<sequence>MYELLILAHLLYQPAHGYLIAKIINDMIGPYAKFSNGRLYPLLARLEENGLLVAEEPENEHSNRPYRSYRITDKGRERFRLLMLDITSNPGEYQKVFQQKMPFLSFLAPSERLYLIDHYLNYCQAHILHLQNEREDLHQHSSGDASYGWSQPLHDDIFEGVDHLIAHWQLEYTWAQHLRERELARTQDATNLPEQTTRS</sequence>
<gene>
    <name evidence="2" type="ORF">KSB_73090</name>
</gene>
<evidence type="ECO:0000259" key="1">
    <source>
        <dbReference type="Pfam" id="PF03551"/>
    </source>
</evidence>
<dbReference type="Pfam" id="PF03551">
    <property type="entry name" value="PadR"/>
    <property type="match status" value="1"/>
</dbReference>
<evidence type="ECO:0000313" key="2">
    <source>
        <dbReference type="EMBL" id="GHO58834.1"/>
    </source>
</evidence>
<accession>A0ABQ3V122</accession>
<dbReference type="InterPro" id="IPR036390">
    <property type="entry name" value="WH_DNA-bd_sf"/>
</dbReference>
<comment type="caution">
    <text evidence="2">The sequence shown here is derived from an EMBL/GenBank/DDBJ whole genome shotgun (WGS) entry which is preliminary data.</text>
</comment>
<dbReference type="InterPro" id="IPR052509">
    <property type="entry name" value="Metal_resp_DNA-bind_regulator"/>
</dbReference>
<proteinExistence type="predicted"/>
<dbReference type="InterPro" id="IPR036388">
    <property type="entry name" value="WH-like_DNA-bd_sf"/>
</dbReference>
<dbReference type="PANTHER" id="PTHR33169:SF26">
    <property type="entry name" value="CONSERVED PROTEIN"/>
    <property type="match status" value="1"/>
</dbReference>
<evidence type="ECO:0000313" key="3">
    <source>
        <dbReference type="Proteomes" id="UP000654345"/>
    </source>
</evidence>
<keyword evidence="3" id="KW-1185">Reference proteome</keyword>
<dbReference type="RefSeq" id="WP_201375080.1">
    <property type="nucleotide sequence ID" value="NZ_BNJG01000003.1"/>
</dbReference>
<dbReference type="InterPro" id="IPR005149">
    <property type="entry name" value="Tscrpt_reg_PadR_N"/>
</dbReference>
<dbReference type="EMBL" id="BNJG01000003">
    <property type="protein sequence ID" value="GHO58834.1"/>
    <property type="molecule type" value="Genomic_DNA"/>
</dbReference>
<dbReference type="SUPFAM" id="SSF46785">
    <property type="entry name" value="Winged helix' DNA-binding domain"/>
    <property type="match status" value="1"/>
</dbReference>